<comment type="caution">
    <text evidence="3">The sequence shown here is derived from an EMBL/GenBank/DDBJ whole genome shotgun (WGS) entry which is preliminary data.</text>
</comment>
<dbReference type="Pfam" id="PF22845">
    <property type="entry name" value="DUF3097_N"/>
    <property type="match status" value="1"/>
</dbReference>
<gene>
    <name evidence="3" type="ORF">F8O05_03945</name>
</gene>
<evidence type="ECO:0000313" key="3">
    <source>
        <dbReference type="EMBL" id="KAB1643961.1"/>
    </source>
</evidence>
<sequence length="281" mass="31166">MSFDDRYDRDPLAKFRANKRPSKPREVTARKGMWLEDAPTQFYGQLVAATRETVTLRDADGSTRAFPRHGTFMDDEGAVTLVFRSSAPAARARSASGSFLVKDAPARVARAGRIFVEGRHDAELVEKVWGHDLRVEGVVVEYLEGADHLDAVLSEFGPTSTRRVGVLLDHLVAGSKETRIAQGITQQFGADAVLVVGHPYVDVWQAVRPQRLGREAWPVIPRGQSWKHGICAALGLPHEDQADIARAWRLILDRVRDWKDLEPSVIGRVEELIDFVTAPGS</sequence>
<dbReference type="AlphaFoldDB" id="A0A7J5BCQ3"/>
<dbReference type="EMBL" id="WBKB01000002">
    <property type="protein sequence ID" value="KAB1643961.1"/>
    <property type="molecule type" value="Genomic_DNA"/>
</dbReference>
<dbReference type="OrthoDB" id="3398606at2"/>
<evidence type="ECO:0000313" key="4">
    <source>
        <dbReference type="Proteomes" id="UP000433493"/>
    </source>
</evidence>
<dbReference type="InterPro" id="IPR053883">
    <property type="entry name" value="DUF3097_N"/>
</dbReference>
<proteinExistence type="predicted"/>
<dbReference type="Pfam" id="PF11296">
    <property type="entry name" value="DUF3097_C"/>
    <property type="match status" value="1"/>
</dbReference>
<dbReference type="RefSeq" id="WP_158051465.1">
    <property type="nucleotide sequence ID" value="NZ_WBKB01000002.1"/>
</dbReference>
<name>A0A7J5BCQ3_9MICO</name>
<keyword evidence="4" id="KW-1185">Reference proteome</keyword>
<accession>A0A7J5BCQ3</accession>
<evidence type="ECO:0000259" key="2">
    <source>
        <dbReference type="Pfam" id="PF22845"/>
    </source>
</evidence>
<dbReference type="InterPro" id="IPR021447">
    <property type="entry name" value="DUF3097_C"/>
</dbReference>
<reference evidence="3 4" key="1">
    <citation type="submission" date="2019-09" db="EMBL/GenBank/DDBJ databases">
        <title>Phylogeny of genus Pseudoclavibacter and closely related genus.</title>
        <authorList>
            <person name="Li Y."/>
        </authorList>
    </citation>
    <scope>NUCLEOTIDE SEQUENCE [LARGE SCALE GENOMIC DNA]</scope>
    <source>
        <strain evidence="3 4">KCTC 13959</strain>
    </source>
</reference>
<organism evidence="3 4">
    <name type="scientific">Gulosibacter chungangensis</name>
    <dbReference type="NCBI Taxonomy" id="979746"/>
    <lineage>
        <taxon>Bacteria</taxon>
        <taxon>Bacillati</taxon>
        <taxon>Actinomycetota</taxon>
        <taxon>Actinomycetes</taxon>
        <taxon>Micrococcales</taxon>
        <taxon>Microbacteriaceae</taxon>
        <taxon>Gulosibacter</taxon>
    </lineage>
</organism>
<protein>
    <submittedName>
        <fullName evidence="3">DUF3097 family protein</fullName>
    </submittedName>
</protein>
<feature type="domain" description="DUF3097" evidence="1">
    <location>
        <begin position="113"/>
        <end position="277"/>
    </location>
</feature>
<feature type="domain" description="DUF3097" evidence="2">
    <location>
        <begin position="26"/>
        <end position="82"/>
    </location>
</feature>
<dbReference type="Proteomes" id="UP000433493">
    <property type="component" value="Unassembled WGS sequence"/>
</dbReference>
<evidence type="ECO:0000259" key="1">
    <source>
        <dbReference type="Pfam" id="PF11296"/>
    </source>
</evidence>